<accession>A0A510HH45</accession>
<keyword evidence="2" id="KW-1185">Reference proteome</keyword>
<evidence type="ECO:0000313" key="2">
    <source>
        <dbReference type="Proteomes" id="UP000318065"/>
    </source>
</evidence>
<evidence type="ECO:0000313" key="1">
    <source>
        <dbReference type="EMBL" id="BBL78575.1"/>
    </source>
</evidence>
<dbReference type="AlphaFoldDB" id="A0A510HH45"/>
<dbReference type="OrthoDB" id="5244609at2"/>
<dbReference type="RefSeq" id="WP_143526700.1">
    <property type="nucleotide sequence ID" value="NZ_AP019791.1"/>
</dbReference>
<proteinExistence type="predicted"/>
<name>A0A510HH45_9ACTN</name>
<organism evidence="1 2">
    <name type="scientific">Rubrobacter xylanophilus</name>
    <dbReference type="NCBI Taxonomy" id="49319"/>
    <lineage>
        <taxon>Bacteria</taxon>
        <taxon>Bacillati</taxon>
        <taxon>Actinomycetota</taxon>
        <taxon>Rubrobacteria</taxon>
        <taxon>Rubrobacterales</taxon>
        <taxon>Rubrobacteraceae</taxon>
        <taxon>Rubrobacter</taxon>
    </lineage>
</organism>
<sequence length="86" mass="10258">MMDRDPLSPETEALWRKLWELWQDNDEDDVILDSSRIEEIEDEIPELEGKVRTALAYLQRARYIQYRTGVGDEGLEPIIYDVYEPR</sequence>
<protein>
    <submittedName>
        <fullName evidence="1">Uncharacterized protein</fullName>
    </submittedName>
</protein>
<reference evidence="1" key="1">
    <citation type="journal article" date="2019" name="Microbiol. Resour. Announc.">
        <title>Complete Genome Sequence of Rubrobacter xylanophilus Strain AA3-22, Isolated from Arima Onsen in Japan.</title>
        <authorList>
            <person name="Tomariguchi N."/>
            <person name="Miyazaki K."/>
        </authorList>
    </citation>
    <scope>NUCLEOTIDE SEQUENCE [LARGE SCALE GENOMIC DNA]</scope>
    <source>
        <strain evidence="1">AA3-22</strain>
    </source>
</reference>
<dbReference type="EMBL" id="AP019791">
    <property type="protein sequence ID" value="BBL78575.1"/>
    <property type="molecule type" value="Genomic_DNA"/>
</dbReference>
<dbReference type="Proteomes" id="UP000318065">
    <property type="component" value="Chromosome"/>
</dbReference>
<gene>
    <name evidence="1" type="ORF">RxyAA322_04290</name>
</gene>